<accession>A0AAE3AKQ1</accession>
<dbReference type="InterPro" id="IPR036890">
    <property type="entry name" value="HATPase_C_sf"/>
</dbReference>
<protein>
    <submittedName>
        <fullName evidence="2">ATP-binding protein</fullName>
    </submittedName>
</protein>
<dbReference type="Pfam" id="PF13581">
    <property type="entry name" value="HATPase_c_2"/>
    <property type="match status" value="1"/>
</dbReference>
<feature type="domain" description="Histidine kinase/HSP90-like ATPase" evidence="1">
    <location>
        <begin position="29"/>
        <end position="136"/>
    </location>
</feature>
<name>A0AAE3AKQ1_9FIRM</name>
<dbReference type="GO" id="GO:0005524">
    <property type="term" value="F:ATP binding"/>
    <property type="evidence" value="ECO:0007669"/>
    <property type="project" value="UniProtKB-KW"/>
</dbReference>
<reference evidence="2" key="1">
    <citation type="submission" date="2021-10" db="EMBL/GenBank/DDBJ databases">
        <title>Anaerobic single-cell dispensing facilitates the cultivation of human gut bacteria.</title>
        <authorList>
            <person name="Afrizal A."/>
        </authorList>
    </citation>
    <scope>NUCLEOTIDE SEQUENCE</scope>
    <source>
        <strain evidence="2">CLA-AA-H250</strain>
    </source>
</reference>
<dbReference type="InterPro" id="IPR003594">
    <property type="entry name" value="HATPase_dom"/>
</dbReference>
<sequence>MSMLQLRYSVPGDDFTRAGEASGDVKHKLKKLGYNPSAIRRVSIAMYEGEINMVIHAGGGEANVDVDPDKVVIVLTDHGPGIADVEKAMQEGWSTAPDNVRSLGFGAGMGLPNMKKYSDEMTIDSVVGQGTTLKMVVYAQSEKS</sequence>
<dbReference type="Gene3D" id="3.30.565.10">
    <property type="entry name" value="Histidine kinase-like ATPase, C-terminal domain"/>
    <property type="match status" value="1"/>
</dbReference>
<dbReference type="AlphaFoldDB" id="A0AAE3AKQ1"/>
<dbReference type="EMBL" id="JAJEQC010000002">
    <property type="protein sequence ID" value="MCC2136059.1"/>
    <property type="molecule type" value="Genomic_DNA"/>
</dbReference>
<dbReference type="RefSeq" id="WP_308448632.1">
    <property type="nucleotide sequence ID" value="NZ_JAJEQC010000002.1"/>
</dbReference>
<comment type="caution">
    <text evidence="2">The sequence shown here is derived from an EMBL/GenBank/DDBJ whole genome shotgun (WGS) entry which is preliminary data.</text>
</comment>
<keyword evidence="2" id="KW-0547">Nucleotide-binding</keyword>
<evidence type="ECO:0000313" key="2">
    <source>
        <dbReference type="EMBL" id="MCC2136059.1"/>
    </source>
</evidence>
<dbReference type="SUPFAM" id="SSF55874">
    <property type="entry name" value="ATPase domain of HSP90 chaperone/DNA topoisomerase II/histidine kinase"/>
    <property type="match status" value="1"/>
</dbReference>
<keyword evidence="3" id="KW-1185">Reference proteome</keyword>
<gene>
    <name evidence="2" type="ORF">LKD31_03400</name>
</gene>
<organism evidence="2 3">
    <name type="scientific">Hominenteromicrobium mulieris</name>
    <dbReference type="NCBI Taxonomy" id="2885357"/>
    <lineage>
        <taxon>Bacteria</taxon>
        <taxon>Bacillati</taxon>
        <taxon>Bacillota</taxon>
        <taxon>Clostridia</taxon>
        <taxon>Eubacteriales</taxon>
        <taxon>Oscillospiraceae</taxon>
        <taxon>Hominenteromicrobium</taxon>
    </lineage>
</organism>
<evidence type="ECO:0000313" key="3">
    <source>
        <dbReference type="Proteomes" id="UP001199424"/>
    </source>
</evidence>
<keyword evidence="2" id="KW-0067">ATP-binding</keyword>
<proteinExistence type="predicted"/>
<evidence type="ECO:0000259" key="1">
    <source>
        <dbReference type="Pfam" id="PF13581"/>
    </source>
</evidence>
<dbReference type="Proteomes" id="UP001199424">
    <property type="component" value="Unassembled WGS sequence"/>
</dbReference>